<keyword evidence="3 7" id="KW-0812">Transmembrane</keyword>
<evidence type="ECO:0000259" key="8">
    <source>
        <dbReference type="Pfam" id="PF08016"/>
    </source>
</evidence>
<proteinExistence type="inferred from homology"/>
<dbReference type="AlphaFoldDB" id="A0A6L2PG17"/>
<name>A0A6L2PG17_COPFO</name>
<keyword evidence="4 7" id="KW-1133">Transmembrane helix</keyword>
<dbReference type="InterPro" id="IPR051223">
    <property type="entry name" value="Polycystin"/>
</dbReference>
<accession>A0A6L2PG17</accession>
<evidence type="ECO:0000313" key="10">
    <source>
        <dbReference type="EMBL" id="GFG31483.1"/>
    </source>
</evidence>
<dbReference type="OrthoDB" id="5322100at2759"/>
<evidence type="ECO:0000256" key="5">
    <source>
        <dbReference type="ARBA" id="ARBA00023136"/>
    </source>
</evidence>
<keyword evidence="6" id="KW-0325">Glycoprotein</keyword>
<dbReference type="PANTHER" id="PTHR10877:SF150">
    <property type="entry name" value="REJ DOMAIN-CONTAINING PROTEIN"/>
    <property type="match status" value="1"/>
</dbReference>
<feature type="non-terminal residue" evidence="10">
    <location>
        <position position="1"/>
    </location>
</feature>
<feature type="domain" description="Polycystin" evidence="9">
    <location>
        <begin position="3"/>
        <end position="82"/>
    </location>
</feature>
<keyword evidence="11" id="KW-1185">Reference proteome</keyword>
<dbReference type="PANTHER" id="PTHR10877">
    <property type="entry name" value="POLYCYSTIN FAMILY MEMBER"/>
    <property type="match status" value="1"/>
</dbReference>
<feature type="domain" description="Polycystin cation channel PKD1/PKD2" evidence="8">
    <location>
        <begin position="87"/>
        <end position="187"/>
    </location>
</feature>
<dbReference type="GO" id="GO:0005262">
    <property type="term" value="F:calcium channel activity"/>
    <property type="evidence" value="ECO:0007669"/>
    <property type="project" value="TreeGrafter"/>
</dbReference>
<dbReference type="InterPro" id="IPR046791">
    <property type="entry name" value="Polycystin_dom"/>
</dbReference>
<feature type="transmembrane region" description="Helical" evidence="7">
    <location>
        <begin position="88"/>
        <end position="106"/>
    </location>
</feature>
<comment type="subcellular location">
    <subcellularLocation>
        <location evidence="1">Membrane</location>
        <topology evidence="1">Multi-pass membrane protein</topology>
    </subcellularLocation>
</comment>
<gene>
    <name evidence="10" type="ORF">Cfor_11642</name>
</gene>
<evidence type="ECO:0000256" key="2">
    <source>
        <dbReference type="ARBA" id="ARBA00007200"/>
    </source>
</evidence>
<sequence>EFAVYPGGGYITTLGRTLEKSLAVFRFLARHNWLDQLTRAIFIEFTTYNANTNLFNVVNLMVEMSAEGAVRLSQDIQTLKLLTDYHKLGMPILVATLLWLLMLFVFMGRQMVRFRNISLRSYFSSWWNMTDLVIALLGVSAVALYFLRSKYVSSLIKDLEQADGNEFVNYTLAAYWQVLLDYFVAML</sequence>
<evidence type="ECO:0000256" key="6">
    <source>
        <dbReference type="ARBA" id="ARBA00023180"/>
    </source>
</evidence>
<dbReference type="InterPro" id="IPR003915">
    <property type="entry name" value="PKD_2"/>
</dbReference>
<feature type="non-terminal residue" evidence="10">
    <location>
        <position position="187"/>
    </location>
</feature>
<feature type="transmembrane region" description="Helical" evidence="7">
    <location>
        <begin position="126"/>
        <end position="147"/>
    </location>
</feature>
<organism evidence="10 11">
    <name type="scientific">Coptotermes formosanus</name>
    <name type="common">Formosan subterranean termite</name>
    <dbReference type="NCBI Taxonomy" id="36987"/>
    <lineage>
        <taxon>Eukaryota</taxon>
        <taxon>Metazoa</taxon>
        <taxon>Ecdysozoa</taxon>
        <taxon>Arthropoda</taxon>
        <taxon>Hexapoda</taxon>
        <taxon>Insecta</taxon>
        <taxon>Pterygota</taxon>
        <taxon>Neoptera</taxon>
        <taxon>Polyneoptera</taxon>
        <taxon>Dictyoptera</taxon>
        <taxon>Blattodea</taxon>
        <taxon>Blattoidea</taxon>
        <taxon>Termitoidae</taxon>
        <taxon>Rhinotermitidae</taxon>
        <taxon>Coptotermes</taxon>
    </lineage>
</organism>
<evidence type="ECO:0000256" key="4">
    <source>
        <dbReference type="ARBA" id="ARBA00022989"/>
    </source>
</evidence>
<comment type="caution">
    <text evidence="10">The sequence shown here is derived from an EMBL/GenBank/DDBJ whole genome shotgun (WGS) entry which is preliminary data.</text>
</comment>
<reference evidence="11" key="1">
    <citation type="submission" date="2020-01" db="EMBL/GenBank/DDBJ databases">
        <title>Draft genome sequence of the Termite Coptotermes fromosanus.</title>
        <authorList>
            <person name="Itakura S."/>
            <person name="Yosikawa Y."/>
            <person name="Umezawa K."/>
        </authorList>
    </citation>
    <scope>NUCLEOTIDE SEQUENCE [LARGE SCALE GENOMIC DNA]</scope>
</reference>
<protein>
    <submittedName>
        <fullName evidence="10">Uncharacterized protein</fullName>
    </submittedName>
</protein>
<evidence type="ECO:0000256" key="3">
    <source>
        <dbReference type="ARBA" id="ARBA00022692"/>
    </source>
</evidence>
<keyword evidence="5 7" id="KW-0472">Membrane</keyword>
<dbReference type="Pfam" id="PF20519">
    <property type="entry name" value="Polycystin_dom"/>
    <property type="match status" value="1"/>
</dbReference>
<dbReference type="InParanoid" id="A0A6L2PG17"/>
<evidence type="ECO:0000259" key="9">
    <source>
        <dbReference type="Pfam" id="PF20519"/>
    </source>
</evidence>
<dbReference type="InterPro" id="IPR013122">
    <property type="entry name" value="PKD1_2_channel"/>
</dbReference>
<dbReference type="GO" id="GO:0050982">
    <property type="term" value="P:detection of mechanical stimulus"/>
    <property type="evidence" value="ECO:0007669"/>
    <property type="project" value="TreeGrafter"/>
</dbReference>
<dbReference type="GO" id="GO:0016020">
    <property type="term" value="C:membrane"/>
    <property type="evidence" value="ECO:0007669"/>
    <property type="project" value="UniProtKB-SubCell"/>
</dbReference>
<dbReference type="Proteomes" id="UP000502823">
    <property type="component" value="Unassembled WGS sequence"/>
</dbReference>
<dbReference type="EMBL" id="BLKM01010883">
    <property type="protein sequence ID" value="GFG31483.1"/>
    <property type="molecule type" value="Genomic_DNA"/>
</dbReference>
<evidence type="ECO:0000313" key="11">
    <source>
        <dbReference type="Proteomes" id="UP000502823"/>
    </source>
</evidence>
<dbReference type="Pfam" id="PF08016">
    <property type="entry name" value="PKD_channel"/>
    <property type="match status" value="1"/>
</dbReference>
<comment type="similarity">
    <text evidence="2">Belongs to the polycystin family.</text>
</comment>
<dbReference type="PRINTS" id="PR01433">
    <property type="entry name" value="POLYCYSTIN2"/>
</dbReference>
<evidence type="ECO:0000256" key="7">
    <source>
        <dbReference type="SAM" id="Phobius"/>
    </source>
</evidence>
<evidence type="ECO:0000256" key="1">
    <source>
        <dbReference type="ARBA" id="ARBA00004141"/>
    </source>
</evidence>
<dbReference type="GO" id="GO:0005509">
    <property type="term" value="F:calcium ion binding"/>
    <property type="evidence" value="ECO:0007669"/>
    <property type="project" value="InterPro"/>
</dbReference>